<evidence type="ECO:0000313" key="3">
    <source>
        <dbReference type="Proteomes" id="UP000006461"/>
    </source>
</evidence>
<dbReference type="EMBL" id="FO203431">
    <property type="protein sequence ID" value="CCH88005.1"/>
    <property type="molecule type" value="Genomic_DNA"/>
</dbReference>
<dbReference type="Proteomes" id="UP000006461">
    <property type="component" value="Chromosome"/>
</dbReference>
<reference evidence="2 3" key="1">
    <citation type="journal article" date="2012" name="J. Bacteriol.">
        <title>Genome Sequence of Radiation-Resistant Modestobacter marinus Strain BC501, a Representative Actinobacterium That Thrives on Calcareous Stone Surfaces.</title>
        <authorList>
            <person name="Normand P."/>
            <person name="Gury J."/>
            <person name="Pujic P."/>
            <person name="Chouaia B."/>
            <person name="Crotti E."/>
            <person name="Brusetti L."/>
            <person name="Daffonchio D."/>
            <person name="Vacherie B."/>
            <person name="Barbe V."/>
            <person name="Medigue C."/>
            <person name="Calteau A."/>
            <person name="Ghodhbane-Gtari F."/>
            <person name="Essoussi I."/>
            <person name="Nouioui I."/>
            <person name="Abbassi-Ghozzi I."/>
            <person name="Gtari M."/>
        </authorList>
    </citation>
    <scope>NUCLEOTIDE SEQUENCE [LARGE SCALE GENOMIC DNA]</scope>
    <source>
        <strain evidence="3">BC 501</strain>
    </source>
</reference>
<dbReference type="STRING" id="477641.MODMU_2576"/>
<sequence length="146" mass="15421">MVLGVVLLLAAPIVLAWTLPRLGVHRPAVSHPDAPAGLPERFALTEAELVEVARAVAHGRTLADRRLRAAAVDWAEQVAGDPEPLRSRAVTWALVAGLAVLGVIALARGRWVVVGIGWTVEWQLAALWLAGGPRRALVRNGGPPAP</sequence>
<dbReference type="HOGENOM" id="CLU_1775339_0_0_11"/>
<dbReference type="KEGG" id="mmar:MODMU_2576"/>
<proteinExistence type="predicted"/>
<gene>
    <name evidence="2" type="ordered locus">MODMU_2576</name>
</gene>
<protein>
    <submittedName>
        <fullName evidence="2">Uncharacterized protein</fullName>
    </submittedName>
</protein>
<dbReference type="AlphaFoldDB" id="I4EX92"/>
<keyword evidence="3" id="KW-1185">Reference proteome</keyword>
<keyword evidence="1" id="KW-0472">Membrane</keyword>
<evidence type="ECO:0000313" key="2">
    <source>
        <dbReference type="EMBL" id="CCH88005.1"/>
    </source>
</evidence>
<accession>I4EX92</accession>
<keyword evidence="1" id="KW-0812">Transmembrane</keyword>
<name>I4EX92_MODI5</name>
<feature type="transmembrane region" description="Helical" evidence="1">
    <location>
        <begin position="89"/>
        <end position="107"/>
    </location>
</feature>
<keyword evidence="1" id="KW-1133">Transmembrane helix</keyword>
<evidence type="ECO:0000256" key="1">
    <source>
        <dbReference type="SAM" id="Phobius"/>
    </source>
</evidence>
<organism evidence="2 3">
    <name type="scientific">Modestobacter italicus (strain DSM 44449 / CECT 9708 / BC 501)</name>
    <dbReference type="NCBI Taxonomy" id="2732864"/>
    <lineage>
        <taxon>Bacteria</taxon>
        <taxon>Bacillati</taxon>
        <taxon>Actinomycetota</taxon>
        <taxon>Actinomycetes</taxon>
        <taxon>Geodermatophilales</taxon>
        <taxon>Geodermatophilaceae</taxon>
        <taxon>Modestobacter</taxon>
    </lineage>
</organism>